<accession>X1A9Y0</accession>
<comment type="caution">
    <text evidence="1">The sequence shown here is derived from an EMBL/GenBank/DDBJ whole genome shotgun (WGS) entry which is preliminary data.</text>
</comment>
<dbReference type="EMBL" id="BART01009654">
    <property type="protein sequence ID" value="GAG79265.1"/>
    <property type="molecule type" value="Genomic_DNA"/>
</dbReference>
<gene>
    <name evidence="1" type="ORF">S01H4_21337</name>
</gene>
<protein>
    <submittedName>
        <fullName evidence="1">Uncharacterized protein</fullName>
    </submittedName>
</protein>
<evidence type="ECO:0000313" key="1">
    <source>
        <dbReference type="EMBL" id="GAG79265.1"/>
    </source>
</evidence>
<name>X1A9Y0_9ZZZZ</name>
<feature type="non-terminal residue" evidence="1">
    <location>
        <position position="143"/>
    </location>
</feature>
<organism evidence="1">
    <name type="scientific">marine sediment metagenome</name>
    <dbReference type="NCBI Taxonomy" id="412755"/>
    <lineage>
        <taxon>unclassified sequences</taxon>
        <taxon>metagenomes</taxon>
        <taxon>ecological metagenomes</taxon>
    </lineage>
</organism>
<dbReference type="SUPFAM" id="SSF64484">
    <property type="entry name" value="beta and beta-prime subunits of DNA dependent RNA-polymerase"/>
    <property type="match status" value="1"/>
</dbReference>
<dbReference type="AlphaFoldDB" id="X1A9Y0"/>
<proteinExistence type="predicted"/>
<sequence length="143" mass="16180">MKNIILPPPLVKVTEAIDDIDDVNIPGEISRSPDGKLLVNTIKYQGFTGDLLRSYNNMIKVQIPNYLRSQKIILSENKYVRVADFKIWLMTTSSSNTNRITPLMAREMNLSYSAPMYVSFETVTLLKQGDKVIEHVSPATSMK</sequence>
<reference evidence="1" key="1">
    <citation type="journal article" date="2014" name="Front. Microbiol.">
        <title>High frequency of phylogenetically diverse reductive dehalogenase-homologous genes in deep subseafloor sedimentary metagenomes.</title>
        <authorList>
            <person name="Kawai M."/>
            <person name="Futagami T."/>
            <person name="Toyoda A."/>
            <person name="Takaki Y."/>
            <person name="Nishi S."/>
            <person name="Hori S."/>
            <person name="Arai W."/>
            <person name="Tsubouchi T."/>
            <person name="Morono Y."/>
            <person name="Uchiyama I."/>
            <person name="Ito T."/>
            <person name="Fujiyama A."/>
            <person name="Inagaki F."/>
            <person name="Takami H."/>
        </authorList>
    </citation>
    <scope>NUCLEOTIDE SEQUENCE</scope>
    <source>
        <strain evidence="1">Expedition CK06-06</strain>
    </source>
</reference>